<proteinExistence type="predicted"/>
<evidence type="ECO:0008006" key="3">
    <source>
        <dbReference type="Google" id="ProtNLM"/>
    </source>
</evidence>
<evidence type="ECO:0000313" key="2">
    <source>
        <dbReference type="Proteomes" id="UP000233597"/>
    </source>
</evidence>
<evidence type="ECO:0000313" key="1">
    <source>
        <dbReference type="EMBL" id="PKR54926.1"/>
    </source>
</evidence>
<protein>
    <recommendedName>
        <fullName evidence="3">Solute-binding protein family 3/N-terminal domain-containing protein</fullName>
    </recommendedName>
</protein>
<dbReference type="EMBL" id="NWTK01000003">
    <property type="protein sequence ID" value="PKR54926.1"/>
    <property type="molecule type" value="Genomic_DNA"/>
</dbReference>
<sequence length="261" mass="29291">MVLAGIFVPLSHAMADEVRLCFSRWEPYAYDDGDGATGLAIDIAKRAFEISGHDATFTQMPHSRCHFGIRYGIYDGILFESRPGETVESLSASRFALVNRVLVAVVRESYPQTAYEGLQTFEGANWLHVVDEDYPAKILNNTQMYPVDVGENAHGLLMLRRNYVDVVFRDLASLHFGSDAVHEPAGLKTLLPAVDIEPFYLCMESKFARVTADYDQAITKMLADGSIDRLYYKHLGFSQIAFNRYFSGSSQPTLPQDRLMP</sequence>
<dbReference type="Gene3D" id="3.40.190.10">
    <property type="entry name" value="Periplasmic binding protein-like II"/>
    <property type="match status" value="2"/>
</dbReference>
<dbReference type="SUPFAM" id="SSF53850">
    <property type="entry name" value="Periplasmic binding protein-like II"/>
    <property type="match status" value="1"/>
</dbReference>
<name>A0A2N3KWR4_9PROT</name>
<gene>
    <name evidence="1" type="ORF">COO20_05890</name>
</gene>
<accession>A0A2N3KWR4</accession>
<reference evidence="1 2" key="1">
    <citation type="submission" date="2017-09" db="EMBL/GenBank/DDBJ databases">
        <title>Biodiversity and function of Thalassospira species in the particle-attached aromatic-hydrocarbon-degrading consortia from the surface seawater of the South China Sea.</title>
        <authorList>
            <person name="Dong C."/>
            <person name="Liu R."/>
            <person name="Shao Z."/>
        </authorList>
    </citation>
    <scope>NUCLEOTIDE SEQUENCE [LARGE SCALE GENOMIC DNA]</scope>
    <source>
        <strain evidence="1 2">CSC1P2</strain>
    </source>
</reference>
<dbReference type="AlphaFoldDB" id="A0A2N3KWR4"/>
<comment type="caution">
    <text evidence="1">The sequence shown here is derived from an EMBL/GenBank/DDBJ whole genome shotgun (WGS) entry which is preliminary data.</text>
</comment>
<dbReference type="Proteomes" id="UP000233597">
    <property type="component" value="Unassembled WGS sequence"/>
</dbReference>
<organism evidence="1 2">
    <name type="scientific">Thalassospira marina</name>
    <dbReference type="NCBI Taxonomy" id="2048283"/>
    <lineage>
        <taxon>Bacteria</taxon>
        <taxon>Pseudomonadati</taxon>
        <taxon>Pseudomonadota</taxon>
        <taxon>Alphaproteobacteria</taxon>
        <taxon>Rhodospirillales</taxon>
        <taxon>Thalassospiraceae</taxon>
        <taxon>Thalassospira</taxon>
    </lineage>
</organism>